<dbReference type="PANTHER" id="PTHR42852">
    <property type="entry name" value="THIOL:DISULFIDE INTERCHANGE PROTEIN DSBE"/>
    <property type="match status" value="1"/>
</dbReference>
<dbReference type="PROSITE" id="PS51352">
    <property type="entry name" value="THIOREDOXIN_2"/>
    <property type="match status" value="1"/>
</dbReference>
<dbReference type="STRING" id="1121279.SAMN02745887_03056"/>
<dbReference type="EMBL" id="FPKR01000012">
    <property type="protein sequence ID" value="SFZ78531.1"/>
    <property type="molecule type" value="Genomic_DNA"/>
</dbReference>
<dbReference type="InterPro" id="IPR013740">
    <property type="entry name" value="Redoxin"/>
</dbReference>
<proteinExistence type="predicted"/>
<dbReference type="PANTHER" id="PTHR42852:SF18">
    <property type="entry name" value="CHROMOSOME UNDETERMINED SCAFFOLD_47, WHOLE GENOME SHOTGUN SEQUENCE"/>
    <property type="match status" value="1"/>
</dbReference>
<dbReference type="Proteomes" id="UP000186513">
    <property type="component" value="Unassembled WGS sequence"/>
</dbReference>
<dbReference type="OrthoDB" id="9811352at2"/>
<feature type="chain" id="PRO_5009678511" evidence="1">
    <location>
        <begin position="30"/>
        <end position="167"/>
    </location>
</feature>
<evidence type="ECO:0000313" key="3">
    <source>
        <dbReference type="EMBL" id="SFZ78531.1"/>
    </source>
</evidence>
<protein>
    <submittedName>
        <fullName evidence="3">Thiol-disulfide isomerase or thioredoxin</fullName>
    </submittedName>
</protein>
<dbReference type="GO" id="GO:0016853">
    <property type="term" value="F:isomerase activity"/>
    <property type="evidence" value="ECO:0007669"/>
    <property type="project" value="UniProtKB-KW"/>
</dbReference>
<dbReference type="InterPro" id="IPR036249">
    <property type="entry name" value="Thioredoxin-like_sf"/>
</dbReference>
<accession>A0A1K2HP69</accession>
<evidence type="ECO:0000313" key="4">
    <source>
        <dbReference type="Proteomes" id="UP000186513"/>
    </source>
</evidence>
<dbReference type="GO" id="GO:0016491">
    <property type="term" value="F:oxidoreductase activity"/>
    <property type="evidence" value="ECO:0007669"/>
    <property type="project" value="InterPro"/>
</dbReference>
<dbReference type="CDD" id="cd02966">
    <property type="entry name" value="TlpA_like_family"/>
    <property type="match status" value="1"/>
</dbReference>
<keyword evidence="3" id="KW-0413">Isomerase</keyword>
<dbReference type="Gene3D" id="3.40.30.10">
    <property type="entry name" value="Glutaredoxin"/>
    <property type="match status" value="1"/>
</dbReference>
<dbReference type="SUPFAM" id="SSF52833">
    <property type="entry name" value="Thioredoxin-like"/>
    <property type="match status" value="1"/>
</dbReference>
<keyword evidence="1" id="KW-0732">Signal</keyword>
<evidence type="ECO:0000259" key="2">
    <source>
        <dbReference type="PROSITE" id="PS51352"/>
    </source>
</evidence>
<dbReference type="InterPro" id="IPR050553">
    <property type="entry name" value="Thioredoxin_ResA/DsbE_sf"/>
</dbReference>
<name>A0A1K2HP69_9NEIS</name>
<dbReference type="Pfam" id="PF08534">
    <property type="entry name" value="Redoxin"/>
    <property type="match status" value="1"/>
</dbReference>
<dbReference type="AlphaFoldDB" id="A0A1K2HP69"/>
<gene>
    <name evidence="3" type="ORF">SAMN02745887_03056</name>
</gene>
<organism evidence="3 4">
    <name type="scientific">Chitinimonas taiwanensis DSM 18899</name>
    <dbReference type="NCBI Taxonomy" id="1121279"/>
    <lineage>
        <taxon>Bacteria</taxon>
        <taxon>Pseudomonadati</taxon>
        <taxon>Pseudomonadota</taxon>
        <taxon>Betaproteobacteria</taxon>
        <taxon>Neisseriales</taxon>
        <taxon>Chitinibacteraceae</taxon>
        <taxon>Chitinimonas</taxon>
    </lineage>
</organism>
<sequence length="167" mass="18028">MKPLIKVFIAAGIAAALGTILYVGNTAQAQAPAVQYTSIKGQQTSQAALKGKVVLVNFWATSCTGCMAEMPKLIETHKKYASQGFETVAVAMSYDPPNYVAAYTEKAQLPFFVALDVDGSLARQFGDVKLTPTTLLIDKQGNIVQRYLGEPDFGQLHALIEEKLKEA</sequence>
<dbReference type="RefSeq" id="WP_072429536.1">
    <property type="nucleotide sequence ID" value="NZ_FPKR01000012.1"/>
</dbReference>
<reference evidence="3 4" key="1">
    <citation type="submission" date="2016-11" db="EMBL/GenBank/DDBJ databases">
        <authorList>
            <person name="Jaros S."/>
            <person name="Januszkiewicz K."/>
            <person name="Wedrychowicz H."/>
        </authorList>
    </citation>
    <scope>NUCLEOTIDE SEQUENCE [LARGE SCALE GENOMIC DNA]</scope>
    <source>
        <strain evidence="3 4">DSM 18899</strain>
    </source>
</reference>
<dbReference type="InterPro" id="IPR013766">
    <property type="entry name" value="Thioredoxin_domain"/>
</dbReference>
<feature type="domain" description="Thioredoxin" evidence="2">
    <location>
        <begin position="25"/>
        <end position="165"/>
    </location>
</feature>
<evidence type="ECO:0000256" key="1">
    <source>
        <dbReference type="SAM" id="SignalP"/>
    </source>
</evidence>
<keyword evidence="4" id="KW-1185">Reference proteome</keyword>
<feature type="signal peptide" evidence="1">
    <location>
        <begin position="1"/>
        <end position="29"/>
    </location>
</feature>